<keyword evidence="7" id="KW-0482">Metalloprotease</keyword>
<evidence type="ECO:0000259" key="9">
    <source>
        <dbReference type="Pfam" id="PF01435"/>
    </source>
</evidence>
<gene>
    <name evidence="11" type="ORF">A2858_02225</name>
</gene>
<dbReference type="InterPro" id="IPR001915">
    <property type="entry name" value="Peptidase_M48"/>
</dbReference>
<evidence type="ECO:0000313" key="11">
    <source>
        <dbReference type="EMBL" id="OGE16638.1"/>
    </source>
</evidence>
<feature type="region of interest" description="Disordered" evidence="8">
    <location>
        <begin position="1066"/>
        <end position="1109"/>
    </location>
</feature>
<dbReference type="EMBL" id="MFCL01000013">
    <property type="protein sequence ID" value="OGE16638.1"/>
    <property type="molecule type" value="Genomic_DNA"/>
</dbReference>
<organism evidence="11 12">
    <name type="scientific">Candidatus Daviesbacteria bacterium RIFCSPHIGHO2_01_FULL_36_37</name>
    <dbReference type="NCBI Taxonomy" id="1797758"/>
    <lineage>
        <taxon>Bacteria</taxon>
        <taxon>Candidatus Daviesiibacteriota</taxon>
    </lineage>
</organism>
<evidence type="ECO:0008006" key="13">
    <source>
        <dbReference type="Google" id="ProtNLM"/>
    </source>
</evidence>
<dbReference type="GO" id="GO:0004222">
    <property type="term" value="F:metalloendopeptidase activity"/>
    <property type="evidence" value="ECO:0007669"/>
    <property type="project" value="InterPro"/>
</dbReference>
<dbReference type="InterPro" id="IPR011009">
    <property type="entry name" value="Kinase-like_dom_sf"/>
</dbReference>
<dbReference type="InterPro" id="IPR050154">
    <property type="entry name" value="UbiB_kinase"/>
</dbReference>
<keyword evidence="3" id="KW-0645">Protease</keyword>
<comment type="cofactor">
    <cofactor evidence="1">
        <name>Zn(2+)</name>
        <dbReference type="ChEBI" id="CHEBI:29105"/>
    </cofactor>
</comment>
<evidence type="ECO:0000256" key="8">
    <source>
        <dbReference type="SAM" id="MobiDB-lite"/>
    </source>
</evidence>
<dbReference type="SUPFAM" id="SSF56112">
    <property type="entry name" value="Protein kinase-like (PK-like)"/>
    <property type="match status" value="1"/>
</dbReference>
<dbReference type="Pfam" id="PF01435">
    <property type="entry name" value="Peptidase_M48"/>
    <property type="match status" value="1"/>
</dbReference>
<comment type="similarity">
    <text evidence="2">Belongs to the protein kinase superfamily. ADCK protein kinase family.</text>
</comment>
<feature type="domain" description="Peptidase M48" evidence="9">
    <location>
        <begin position="83"/>
        <end position="136"/>
    </location>
</feature>
<dbReference type="STRING" id="1797758.A2858_02225"/>
<feature type="compositionally biased region" description="Basic and acidic residues" evidence="8">
    <location>
        <begin position="1098"/>
        <end position="1108"/>
    </location>
</feature>
<evidence type="ECO:0000256" key="2">
    <source>
        <dbReference type="ARBA" id="ARBA00009670"/>
    </source>
</evidence>
<feature type="domain" description="ABC1 atypical kinase-like" evidence="10">
    <location>
        <begin position="1273"/>
        <end position="1470"/>
    </location>
</feature>
<evidence type="ECO:0000313" key="12">
    <source>
        <dbReference type="Proteomes" id="UP000178457"/>
    </source>
</evidence>
<dbReference type="Pfam" id="PF03109">
    <property type="entry name" value="ABC1"/>
    <property type="match status" value="1"/>
</dbReference>
<protein>
    <recommendedName>
        <fullName evidence="13">ABC1 atypical kinase-like domain-containing protein</fullName>
    </recommendedName>
</protein>
<dbReference type="Proteomes" id="UP000178457">
    <property type="component" value="Unassembled WGS sequence"/>
</dbReference>
<evidence type="ECO:0000259" key="10">
    <source>
        <dbReference type="Pfam" id="PF03109"/>
    </source>
</evidence>
<evidence type="ECO:0000256" key="7">
    <source>
        <dbReference type="ARBA" id="ARBA00023049"/>
    </source>
</evidence>
<dbReference type="InterPro" id="IPR004147">
    <property type="entry name" value="ABC1_dom"/>
</dbReference>
<dbReference type="Gene3D" id="3.30.2010.10">
    <property type="entry name" value="Metalloproteases ('zincins'), catalytic domain"/>
    <property type="match status" value="1"/>
</dbReference>
<name>A0A1F5IJV2_9BACT</name>
<evidence type="ECO:0000256" key="3">
    <source>
        <dbReference type="ARBA" id="ARBA00022670"/>
    </source>
</evidence>
<proteinExistence type="inferred from homology"/>
<keyword evidence="5" id="KW-0378">Hydrolase</keyword>
<comment type="caution">
    <text evidence="11">The sequence shown here is derived from an EMBL/GenBank/DDBJ whole genome shotgun (WGS) entry which is preliminary data.</text>
</comment>
<reference evidence="11 12" key="1">
    <citation type="journal article" date="2016" name="Nat. Commun.">
        <title>Thousands of microbial genomes shed light on interconnected biogeochemical processes in an aquifer system.</title>
        <authorList>
            <person name="Anantharaman K."/>
            <person name="Brown C.T."/>
            <person name="Hug L.A."/>
            <person name="Sharon I."/>
            <person name="Castelle C.J."/>
            <person name="Probst A.J."/>
            <person name="Thomas B.C."/>
            <person name="Singh A."/>
            <person name="Wilkins M.J."/>
            <person name="Karaoz U."/>
            <person name="Brodie E.L."/>
            <person name="Williams K.H."/>
            <person name="Hubbard S.S."/>
            <person name="Banfield J.F."/>
        </authorList>
    </citation>
    <scope>NUCLEOTIDE SEQUENCE [LARGE SCALE GENOMIC DNA]</scope>
</reference>
<evidence type="ECO:0000256" key="6">
    <source>
        <dbReference type="ARBA" id="ARBA00022833"/>
    </source>
</evidence>
<dbReference type="PANTHER" id="PTHR10566:SF113">
    <property type="entry name" value="PROTEIN ACTIVITY OF BC1 COMPLEX KINASE 7, CHLOROPLASTIC"/>
    <property type="match status" value="1"/>
</dbReference>
<sequence>MAIQIEHEVVGKPIAFDGLEPLAAINSPENGARNKKRHANMGEYAEWRIKAKLGVYPIDHPVSQYASLLSQRLLGSNPDSDQKPKVTVYKGEPNAFVFPNGSTYISDQLLTLADTDEELLFILMHEKVHHQEAHNEKVFNRTEDVEREYRKAMLEGIGMERIHEWEGDLRAFVQLDELGINPEGGLHIMGKFRADEKGGGGLAHGKSTDRQLNLRAVTYLKDLKSLGTPLHKVPEDVKESIQTEEAQGEFSSHSTVFLDSVKSVSHFKATEALGKMDFDQLLIVLPELKHMYDQSLGRSGREGDRDHQAAVFQKRFLPQIGSKIWEKIRDAASVENQGDIQQINFLFHTALATVLDIDPRGYEDVLFDSNLHVKSSDGKHTLAWSKDKFSLANQIDSEEDLDTLIKTLNPKVLDTLGLKLAETPYRLVHSIVATTMDNFVFEPEDSDFQVDRYLEFTQKLVDAFTIFYQDNDAAGFDPDSTFGQIVEEAYEYLGKEDKEVLETTANKANSTVFAKRKAQKEKLLDEERESEAENKLVELFTTFGSDYQKYLQSGHSSLRNQFERDKYFQDVKDVFEGKKFDTKEDLLVFLANFRKSLQGDQALERFYDLSGDQWNALTQPLITDIVEKLQSSNAFTENLDKALFEFKIALLIASSPVSDVLQPNRDETYTQFFKSEELNLDWYRKFHYYATTDNSIGNELGIEVENEKVMGAGPEYNEGWVETFKAGKIRLLHNSFKSSSREEFSQFLESVTNEFPFNYYGDALVRDQIGDYLKDDAEYRREWLKELFEKYSFDLTNTQDLKDLYHLSTYFEDQGMAIRMQNIAWRELSKVTSFEEGFAFLEQELSAKRLLSVGAVNEFVENNARTHGEIEAANQRLLGLLTQESSFEGIGKLILTEQLMARFLLDDKFAMTVAAIGNGEDDTYLKRYLYRKWVACMDYDTNETLGNVHLPDLMQKLYRMDAQSKYVFIRDLLTGDKGILTDPDPEKRVQFVNFFLDNYVEVNGEEDQRFFSVIKDVLDQVARSADYDLLYFAISPLIQDRFLIYPSQQISWDEVIRQEEPPKEFMKEEAVGEVGENKKTKGKLRSVDDLSEYDDHDYEPRPGEKDYYDLDENGEIWGDRIYGKAETETPNTKNYVPSFTTKSDAGIDDKDAKQIYGYITGHEAPNTYDSEDLRRAYEDNVEKLLESVEEKKGKVKMTVNEFLLETAQKLGAPGVRFLQLVGQYVELPPHLEASFNEVYDQVGGQSKVTAEQTLLREWPGARSTLTGLDGRLGGGSLMSVFKTRTEMGQDLAVKVLNPNSSYHTDNTHELLSEVFNVLSERDPQFAPATTLLTDIREWIKGDIDFTDFIKQDQNFRRKHDDYSVRGNKYRISVPHSYFPESKYFALEDYVEGTNLTQIEALQAQGHDPKQIIGLLTRNFFEQVKDGQVHSDIHPGNIRVTADNKVVYLDRNYYLNFSVGERLFLWNLSQNLGNTQRATAMSLDYLGSNGYTIDQVTKDKILEQTEKLDEVADPTQRLMKLAVILRKEGLRFPIKTTLLIKDMFYLDRMAKRVGYSGISEALQS</sequence>
<dbReference type="GO" id="GO:0046872">
    <property type="term" value="F:metal ion binding"/>
    <property type="evidence" value="ECO:0007669"/>
    <property type="project" value="UniProtKB-KW"/>
</dbReference>
<accession>A0A1F5IJV2</accession>
<evidence type="ECO:0000256" key="4">
    <source>
        <dbReference type="ARBA" id="ARBA00022723"/>
    </source>
</evidence>
<evidence type="ECO:0000256" key="5">
    <source>
        <dbReference type="ARBA" id="ARBA00022801"/>
    </source>
</evidence>
<keyword evidence="4" id="KW-0479">Metal-binding</keyword>
<dbReference type="PANTHER" id="PTHR10566">
    <property type="entry name" value="CHAPERONE-ACTIVITY OF BC1 COMPLEX CABC1 -RELATED"/>
    <property type="match status" value="1"/>
</dbReference>
<evidence type="ECO:0000256" key="1">
    <source>
        <dbReference type="ARBA" id="ARBA00001947"/>
    </source>
</evidence>
<feature type="compositionally biased region" description="Basic and acidic residues" evidence="8">
    <location>
        <begin position="1066"/>
        <end position="1079"/>
    </location>
</feature>
<keyword evidence="6" id="KW-0862">Zinc</keyword>
<dbReference type="GO" id="GO:0006508">
    <property type="term" value="P:proteolysis"/>
    <property type="evidence" value="ECO:0007669"/>
    <property type="project" value="UniProtKB-KW"/>
</dbReference>